<sequence>MTATNYLNQLNQKYLATHKAKEDFFWDTYMGISDDHDGSTLAQTQWTEFLSSAEQIAAIETQLATIETQLATIEEIQDPQEKESTLTGLNGWLATFRSHAIESEQSQKLKAELIKFEAELFEKKQNHVMTYVNEAGDDTEGSLPVLGSTIRTNSNEKVRLSAHQTLLGLEQWLLANGFIELIKKRNQFAQSLGFKTFFDYSVVKTEQMTTEQLFTILDDFEVRTRDNHQQSLESLTQKKGQSALEAHNFTYSFSGDVMNDLDPYVPFSKSLRRWVESFGRLNIEYSQATLKLDLLDRKGKYPNGFCHGPVPSFYDQDTWVAAQVNFTSNAKPDQIGSGYDGINTLFHEGGHAAHFANVKMNAPCFSQEFAPTSMAYAETQSMFCDSLLNDADWLKQYALDSEGQAVPDELIKAIIDNKQPFRAYQERSILVVPYFERALYELADEDLTPEKITALARSSEKTILGLACSPRPLMAIPHLLSDEASCAYQGYLLAHMAVYQTRAYFTDKFGYLTDNPEIGPLLAKHYWHQGNSVNHNGTIESLTGEGFNAKYLADECNLSPEEAWAIEDQKIKQLSTRERAPVADLNAKISIVDGTTELASNDKSNHQMCDEFEHFIVGQYGR</sequence>
<dbReference type="InterPro" id="IPR045090">
    <property type="entry name" value="Pept_M3A_M3B"/>
</dbReference>
<dbReference type="Gene3D" id="1.10.1370.30">
    <property type="match status" value="1"/>
</dbReference>
<keyword evidence="3 6" id="KW-0378">Hydrolase</keyword>
<evidence type="ECO:0000256" key="4">
    <source>
        <dbReference type="ARBA" id="ARBA00022833"/>
    </source>
</evidence>
<dbReference type="GO" id="GO:0004222">
    <property type="term" value="F:metalloendopeptidase activity"/>
    <property type="evidence" value="ECO:0007669"/>
    <property type="project" value="InterPro"/>
</dbReference>
<reference evidence="8" key="3">
    <citation type="journal article" date="2018" name="Nature">
        <title>A major lineage of non-tailed dsDNA viruses as unrecognized killers of marine bacteria.</title>
        <authorList>
            <person name="Kauffman K.M."/>
            <person name="Hussain F.A."/>
            <person name="Yang J."/>
            <person name="Arevalo P."/>
            <person name="Brown J.M."/>
            <person name="Chang W.K."/>
            <person name="VanInsberghe D."/>
            <person name="Elsherbini J."/>
            <person name="Sharma R.S."/>
            <person name="Cutler M.B."/>
            <person name="Kelly L."/>
            <person name="Polz M.F."/>
        </authorList>
    </citation>
    <scope>NUCLEOTIDE SEQUENCE</scope>
    <source>
        <strain evidence="8">10N.222.48.A2</strain>
    </source>
</reference>
<evidence type="ECO:0000313" key="8">
    <source>
        <dbReference type="EMBL" id="PMP11514.1"/>
    </source>
</evidence>
<comment type="caution">
    <text evidence="8">The sequence shown here is derived from an EMBL/GenBank/DDBJ whole genome shotgun (WGS) entry which is preliminary data.</text>
</comment>
<accession>A0A2N7NET5</accession>
<evidence type="ECO:0000313" key="10">
    <source>
        <dbReference type="Proteomes" id="UP000235579"/>
    </source>
</evidence>
<dbReference type="AlphaFoldDB" id="A0A2N7NET5"/>
<evidence type="ECO:0000313" key="9">
    <source>
        <dbReference type="EMBL" id="TKG30276.1"/>
    </source>
</evidence>
<dbReference type="PANTHER" id="PTHR11804:SF84">
    <property type="entry name" value="SACCHAROLYSIN"/>
    <property type="match status" value="1"/>
</dbReference>
<evidence type="ECO:0000256" key="5">
    <source>
        <dbReference type="ARBA" id="ARBA00023049"/>
    </source>
</evidence>
<reference evidence="9 11" key="4">
    <citation type="submission" date="2019-04" db="EMBL/GenBank/DDBJ databases">
        <title>A reverse ecology approach based on a biological definition of microbial populations.</title>
        <authorList>
            <person name="Arevalo P."/>
            <person name="Vaninsberghe D."/>
            <person name="Elsherbini J."/>
            <person name="Gore J."/>
            <person name="Polz M."/>
        </authorList>
    </citation>
    <scope>NUCLEOTIDE SEQUENCE [LARGE SCALE GENOMIC DNA]</scope>
    <source>
        <strain evidence="9 11">10N.222.45.A8</strain>
    </source>
</reference>
<dbReference type="RefSeq" id="WP_102258188.1">
    <property type="nucleotide sequence ID" value="NZ_MDBP01000061.1"/>
</dbReference>
<protein>
    <submittedName>
        <fullName evidence="9">M3 family oligoendopeptidase</fullName>
    </submittedName>
    <submittedName>
        <fullName evidence="8">Peptidase M3</fullName>
    </submittedName>
</protein>
<reference evidence="10" key="1">
    <citation type="submission" date="2016-07" db="EMBL/GenBank/DDBJ databases">
        <title>Nontailed viruses are major unrecognized killers of bacteria in the ocean.</title>
        <authorList>
            <person name="Kauffman K."/>
            <person name="Hussain F."/>
            <person name="Yang J."/>
            <person name="Arevalo P."/>
            <person name="Brown J."/>
            <person name="Cutler M."/>
            <person name="Kelly L."/>
            <person name="Polz M.F."/>
        </authorList>
    </citation>
    <scope>NUCLEOTIDE SEQUENCE [LARGE SCALE GENOMIC DNA]</scope>
    <source>
        <strain evidence="10">10N.222.48.A2</strain>
    </source>
</reference>
<comment type="cofactor">
    <cofactor evidence="6">
        <name>Zn(2+)</name>
        <dbReference type="ChEBI" id="CHEBI:29105"/>
    </cofactor>
    <text evidence="6">Binds 1 zinc ion.</text>
</comment>
<evidence type="ECO:0000313" key="11">
    <source>
        <dbReference type="Proteomes" id="UP000308018"/>
    </source>
</evidence>
<proteinExistence type="inferred from homology"/>
<feature type="domain" description="Peptidase M3A/M3B catalytic" evidence="7">
    <location>
        <begin position="175"/>
        <end position="556"/>
    </location>
</feature>
<evidence type="ECO:0000256" key="6">
    <source>
        <dbReference type="RuleBase" id="RU003435"/>
    </source>
</evidence>
<dbReference type="EMBL" id="MDBP01000061">
    <property type="protein sequence ID" value="PMP11514.1"/>
    <property type="molecule type" value="Genomic_DNA"/>
</dbReference>
<evidence type="ECO:0000259" key="7">
    <source>
        <dbReference type="Pfam" id="PF01432"/>
    </source>
</evidence>
<dbReference type="PANTHER" id="PTHR11804">
    <property type="entry name" value="PROTEASE M3 THIMET OLIGOPEPTIDASE-RELATED"/>
    <property type="match status" value="1"/>
</dbReference>
<gene>
    <name evidence="8" type="ORF">BCS92_20340</name>
    <name evidence="9" type="ORF">FC057_17825</name>
</gene>
<dbReference type="Proteomes" id="UP000235579">
    <property type="component" value="Unassembled WGS sequence"/>
</dbReference>
<dbReference type="Proteomes" id="UP000308018">
    <property type="component" value="Unassembled WGS sequence"/>
</dbReference>
<dbReference type="Pfam" id="PF01432">
    <property type="entry name" value="Peptidase_M3"/>
    <property type="match status" value="1"/>
</dbReference>
<dbReference type="InterPro" id="IPR001567">
    <property type="entry name" value="Pept_M3A_M3B_dom"/>
</dbReference>
<reference evidence="8" key="2">
    <citation type="submission" date="2016-07" db="EMBL/GenBank/DDBJ databases">
        <authorList>
            <person name="Wan K."/>
            <person name="Booth B."/>
            <person name="Spirohn K."/>
            <person name="Hao T."/>
            <person name="Hu Y."/>
            <person name="Calderwood M."/>
            <person name="Hill D."/>
            <person name="Mohr S."/>
            <person name="Vidal M."/>
            <person name="Celniker S."/>
            <person name="Perrimon N."/>
        </authorList>
    </citation>
    <scope>NUCLEOTIDE SEQUENCE</scope>
    <source>
        <strain evidence="8">10N.222.48.A2</strain>
    </source>
</reference>
<evidence type="ECO:0000256" key="2">
    <source>
        <dbReference type="ARBA" id="ARBA00022723"/>
    </source>
</evidence>
<evidence type="ECO:0000256" key="1">
    <source>
        <dbReference type="ARBA" id="ARBA00022670"/>
    </source>
</evidence>
<dbReference type="GO" id="GO:0046872">
    <property type="term" value="F:metal ion binding"/>
    <property type="evidence" value="ECO:0007669"/>
    <property type="project" value="UniProtKB-UniRule"/>
</dbReference>
<keyword evidence="2 6" id="KW-0479">Metal-binding</keyword>
<keyword evidence="5 6" id="KW-0482">Metalloprotease</keyword>
<dbReference type="GO" id="GO:0006518">
    <property type="term" value="P:peptide metabolic process"/>
    <property type="evidence" value="ECO:0007669"/>
    <property type="project" value="TreeGrafter"/>
</dbReference>
<evidence type="ECO:0000256" key="3">
    <source>
        <dbReference type="ARBA" id="ARBA00022801"/>
    </source>
</evidence>
<organism evidence="8 10">
    <name type="scientific">Vibrio tasmaniensis</name>
    <dbReference type="NCBI Taxonomy" id="212663"/>
    <lineage>
        <taxon>Bacteria</taxon>
        <taxon>Pseudomonadati</taxon>
        <taxon>Pseudomonadota</taxon>
        <taxon>Gammaproteobacteria</taxon>
        <taxon>Vibrionales</taxon>
        <taxon>Vibrionaceae</taxon>
        <taxon>Vibrio</taxon>
    </lineage>
</organism>
<dbReference type="EMBL" id="SYVV01000030">
    <property type="protein sequence ID" value="TKG30276.1"/>
    <property type="molecule type" value="Genomic_DNA"/>
</dbReference>
<dbReference type="GO" id="GO:0006508">
    <property type="term" value="P:proteolysis"/>
    <property type="evidence" value="ECO:0007669"/>
    <property type="project" value="UniProtKB-KW"/>
</dbReference>
<dbReference type="SUPFAM" id="SSF55486">
    <property type="entry name" value="Metalloproteases ('zincins'), catalytic domain"/>
    <property type="match status" value="1"/>
</dbReference>
<comment type="similarity">
    <text evidence="6">Belongs to the peptidase M3 family.</text>
</comment>
<keyword evidence="1 6" id="KW-0645">Protease</keyword>
<name>A0A2N7NET5_9VIBR</name>
<keyword evidence="4 6" id="KW-0862">Zinc</keyword>